<protein>
    <submittedName>
        <fullName evidence="1">Uncharacterized protein</fullName>
    </submittedName>
</protein>
<reference evidence="1 2" key="1">
    <citation type="submission" date="2012-01" db="EMBL/GenBank/DDBJ databases">
        <title>The Genome Sequence of Helcococcus kunzii ATCC 51366.</title>
        <authorList>
            <consortium name="The Broad Institute Genome Sequencing Platform"/>
            <person name="Earl A."/>
            <person name="Ward D."/>
            <person name="Feldgarden M."/>
            <person name="Gevers D."/>
            <person name="Huys G."/>
            <person name="Young S.K."/>
            <person name="Zeng Q."/>
            <person name="Gargeya S."/>
            <person name="Fitzgerald M."/>
            <person name="Haas B."/>
            <person name="Abouelleil A."/>
            <person name="Alvarado L."/>
            <person name="Arachchi H.M."/>
            <person name="Berlin A."/>
            <person name="Chapman S.B."/>
            <person name="Gearin G."/>
            <person name="Goldberg J."/>
            <person name="Griggs A."/>
            <person name="Gujja S."/>
            <person name="Hansen M."/>
            <person name="Heiman D."/>
            <person name="Howarth C."/>
            <person name="Larimer J."/>
            <person name="Lui A."/>
            <person name="MacDonald P.J.P."/>
            <person name="McCowen C."/>
            <person name="Montmayeur A."/>
            <person name="Murphy C."/>
            <person name="Neiman D."/>
            <person name="Pearson M."/>
            <person name="Priest M."/>
            <person name="Roberts A."/>
            <person name="Saif S."/>
            <person name="Shea T."/>
            <person name="Sisk P."/>
            <person name="Stolte C."/>
            <person name="Sykes S."/>
            <person name="Wortman J."/>
            <person name="Nusbaum C."/>
            <person name="Birren B."/>
        </authorList>
    </citation>
    <scope>NUCLEOTIDE SEQUENCE [LARGE SCALE GENOMIC DNA]</scope>
    <source>
        <strain evidence="1 2">ATCC 51366</strain>
    </source>
</reference>
<gene>
    <name evidence="1" type="ORF">HMPREF9709_00351</name>
</gene>
<keyword evidence="2" id="KW-1185">Reference proteome</keyword>
<evidence type="ECO:0000313" key="1">
    <source>
        <dbReference type="EMBL" id="EHR35660.1"/>
    </source>
</evidence>
<dbReference type="EMBL" id="AGEI01000011">
    <property type="protein sequence ID" value="EHR35660.1"/>
    <property type="molecule type" value="Genomic_DNA"/>
</dbReference>
<name>H3NLZ0_9FIRM</name>
<dbReference type="Proteomes" id="UP000004191">
    <property type="component" value="Unassembled WGS sequence"/>
</dbReference>
<comment type="caution">
    <text evidence="1">The sequence shown here is derived from an EMBL/GenBank/DDBJ whole genome shotgun (WGS) entry which is preliminary data.</text>
</comment>
<dbReference type="SUPFAM" id="SSF69047">
    <property type="entry name" value="Hypothetical protein YjbJ"/>
    <property type="match status" value="1"/>
</dbReference>
<dbReference type="HOGENOM" id="CLU_2301953_0_0_9"/>
<dbReference type="InterPro" id="IPR036629">
    <property type="entry name" value="YjbJ_sf"/>
</dbReference>
<dbReference type="AlphaFoldDB" id="H3NLZ0"/>
<sequence length="100" mass="11433">MLDLIKANMGHVVTFIQEKYGELTKEEIDSIKGDPYKLFNLVEEKFGVRRDEVEKFLGDKLQNETDLNDVESVATDVENTVESVKSPIDGMLKDKIEGRR</sequence>
<dbReference type="Gene3D" id="1.10.1470.10">
    <property type="entry name" value="YjbJ"/>
    <property type="match status" value="1"/>
</dbReference>
<dbReference type="RefSeq" id="WP_005397372.1">
    <property type="nucleotide sequence ID" value="NZ_JH601088.1"/>
</dbReference>
<proteinExistence type="predicted"/>
<dbReference type="GeneID" id="96998363"/>
<organism evidence="1 2">
    <name type="scientific">Helcococcus kunzii ATCC 51366</name>
    <dbReference type="NCBI Taxonomy" id="883114"/>
    <lineage>
        <taxon>Bacteria</taxon>
        <taxon>Bacillati</taxon>
        <taxon>Bacillota</taxon>
        <taxon>Tissierellia</taxon>
        <taxon>Tissierellales</taxon>
        <taxon>Peptoniphilaceae</taxon>
        <taxon>Helcococcus</taxon>
    </lineage>
</organism>
<evidence type="ECO:0000313" key="2">
    <source>
        <dbReference type="Proteomes" id="UP000004191"/>
    </source>
</evidence>
<dbReference type="STRING" id="883114.HMPREF9709_00351"/>
<accession>H3NLZ0</accession>
<dbReference type="OrthoDB" id="9796058at2"/>